<evidence type="ECO:0000256" key="1">
    <source>
        <dbReference type="SAM" id="SignalP"/>
    </source>
</evidence>
<dbReference type="SUPFAM" id="SSF89392">
    <property type="entry name" value="Prokaryotic lipoproteins and lipoprotein localization factors"/>
    <property type="match status" value="1"/>
</dbReference>
<dbReference type="OrthoDB" id="3379805at2"/>
<feature type="signal peptide" evidence="1">
    <location>
        <begin position="1"/>
        <end position="21"/>
    </location>
</feature>
<feature type="chain" id="PRO_5039628724" description="Lipoprotein LprG" evidence="1">
    <location>
        <begin position="22"/>
        <end position="263"/>
    </location>
</feature>
<evidence type="ECO:0000313" key="2">
    <source>
        <dbReference type="EMBL" id="PRY31455.1"/>
    </source>
</evidence>
<dbReference type="RefSeq" id="WP_106125925.1">
    <property type="nucleotide sequence ID" value="NZ_PVZG01000003.1"/>
</dbReference>
<dbReference type="InterPro" id="IPR029046">
    <property type="entry name" value="LolA/LolB/LppX"/>
</dbReference>
<evidence type="ECO:0008006" key="4">
    <source>
        <dbReference type="Google" id="ProtNLM"/>
    </source>
</evidence>
<gene>
    <name evidence="2" type="ORF">CLV70_103342</name>
</gene>
<dbReference type="PROSITE" id="PS51257">
    <property type="entry name" value="PROKAR_LIPOPROTEIN"/>
    <property type="match status" value="1"/>
</dbReference>
<dbReference type="Proteomes" id="UP000239209">
    <property type="component" value="Unassembled WGS sequence"/>
</dbReference>
<dbReference type="EMBL" id="PVZG01000003">
    <property type="protein sequence ID" value="PRY31455.1"/>
    <property type="molecule type" value="Genomic_DNA"/>
</dbReference>
<protein>
    <recommendedName>
        <fullName evidence="4">Lipoprotein LprG</fullName>
    </recommendedName>
</protein>
<comment type="caution">
    <text evidence="2">The sequence shown here is derived from an EMBL/GenBank/DDBJ whole genome shotgun (WGS) entry which is preliminary data.</text>
</comment>
<evidence type="ECO:0000313" key="3">
    <source>
        <dbReference type="Proteomes" id="UP000239209"/>
    </source>
</evidence>
<dbReference type="Gene3D" id="2.50.20.20">
    <property type="match status" value="1"/>
</dbReference>
<dbReference type="AlphaFoldDB" id="A0A2T0SDF5"/>
<sequence length="263" mass="26712">MRNRRLAVAGVALVAALGLTACGTTTATGGNGTGAAAQQAAGKLDPAADLSAATKKLGEQSMKIDSDMAGAITMSGVADPKAGVAKITMKMDLLGKGTSIETRKVGNDLYMKFDGSMGAALGRGANGKKWMHIDAAKVAEGSNFNLSPDDPAGTKMLLSAITGVERVGDKGFKGTLDLTKSPRFNKNKGLQALGDKATAVPFTAAKDDEGRLVELTLDMSSLGAGAGKIATTYSDFGTPVSVQAPPASEVQEMPSQFSGLVNA</sequence>
<proteinExistence type="predicted"/>
<organism evidence="2 3">
    <name type="scientific">Pseudosporangium ferrugineum</name>
    <dbReference type="NCBI Taxonomy" id="439699"/>
    <lineage>
        <taxon>Bacteria</taxon>
        <taxon>Bacillati</taxon>
        <taxon>Actinomycetota</taxon>
        <taxon>Actinomycetes</taxon>
        <taxon>Micromonosporales</taxon>
        <taxon>Micromonosporaceae</taxon>
        <taxon>Pseudosporangium</taxon>
    </lineage>
</organism>
<keyword evidence="3" id="KW-1185">Reference proteome</keyword>
<accession>A0A2T0SDF5</accession>
<reference evidence="2 3" key="1">
    <citation type="submission" date="2018-03" db="EMBL/GenBank/DDBJ databases">
        <title>Genomic Encyclopedia of Archaeal and Bacterial Type Strains, Phase II (KMG-II): from individual species to whole genera.</title>
        <authorList>
            <person name="Goeker M."/>
        </authorList>
    </citation>
    <scope>NUCLEOTIDE SEQUENCE [LARGE SCALE GENOMIC DNA]</scope>
    <source>
        <strain evidence="2 3">DSM 45348</strain>
    </source>
</reference>
<name>A0A2T0SDF5_9ACTN</name>
<keyword evidence="1" id="KW-0732">Signal</keyword>